<organism evidence="2 3">
    <name type="scientific">Chlorella ohadii</name>
    <dbReference type="NCBI Taxonomy" id="2649997"/>
    <lineage>
        <taxon>Eukaryota</taxon>
        <taxon>Viridiplantae</taxon>
        <taxon>Chlorophyta</taxon>
        <taxon>core chlorophytes</taxon>
        <taxon>Trebouxiophyceae</taxon>
        <taxon>Chlorellales</taxon>
        <taxon>Chlorellaceae</taxon>
        <taxon>Chlorella clade</taxon>
        <taxon>Chlorella</taxon>
    </lineage>
</organism>
<proteinExistence type="predicted"/>
<sequence length="115" mass="11814">MVDVYFGHYCAFQLDDRQLCTPTIGVASTSLVLSALVAFLSLCLSDASGLCAGLQLGGFLMWLGFAIAAVVGLTQTDNPLDDYLEAQSGAKAVVIVSFSAVVAFLAGCGLAAAED</sequence>
<gene>
    <name evidence="2" type="ORF">COHA_004602</name>
</gene>
<feature type="transmembrane region" description="Helical" evidence="1">
    <location>
        <begin position="56"/>
        <end position="73"/>
    </location>
</feature>
<accession>A0AAD5DRG4</accession>
<protein>
    <submittedName>
        <fullName evidence="2">Uncharacterized protein</fullName>
    </submittedName>
</protein>
<dbReference type="EMBL" id="JADXDR010000060">
    <property type="protein sequence ID" value="KAI7841736.1"/>
    <property type="molecule type" value="Genomic_DNA"/>
</dbReference>
<evidence type="ECO:0000256" key="1">
    <source>
        <dbReference type="SAM" id="Phobius"/>
    </source>
</evidence>
<reference evidence="2" key="1">
    <citation type="submission" date="2020-11" db="EMBL/GenBank/DDBJ databases">
        <title>Chlorella ohadii genome sequencing and assembly.</title>
        <authorList>
            <person name="Murik O."/>
            <person name="Treves H."/>
            <person name="Kedem I."/>
            <person name="Shotland Y."/>
            <person name="Kaplan A."/>
        </authorList>
    </citation>
    <scope>NUCLEOTIDE SEQUENCE</scope>
    <source>
        <strain evidence="2">1</strain>
    </source>
</reference>
<keyword evidence="1" id="KW-0812">Transmembrane</keyword>
<dbReference type="Proteomes" id="UP001205105">
    <property type="component" value="Unassembled WGS sequence"/>
</dbReference>
<keyword evidence="3" id="KW-1185">Reference proteome</keyword>
<evidence type="ECO:0000313" key="3">
    <source>
        <dbReference type="Proteomes" id="UP001205105"/>
    </source>
</evidence>
<feature type="transmembrane region" description="Helical" evidence="1">
    <location>
        <begin position="24"/>
        <end position="44"/>
    </location>
</feature>
<keyword evidence="1" id="KW-1133">Transmembrane helix</keyword>
<comment type="caution">
    <text evidence="2">The sequence shown here is derived from an EMBL/GenBank/DDBJ whole genome shotgun (WGS) entry which is preliminary data.</text>
</comment>
<feature type="transmembrane region" description="Helical" evidence="1">
    <location>
        <begin position="93"/>
        <end position="113"/>
    </location>
</feature>
<evidence type="ECO:0000313" key="2">
    <source>
        <dbReference type="EMBL" id="KAI7841736.1"/>
    </source>
</evidence>
<name>A0AAD5DRG4_9CHLO</name>
<keyword evidence="1" id="KW-0472">Membrane</keyword>
<dbReference type="AlphaFoldDB" id="A0AAD5DRG4"/>